<protein>
    <submittedName>
        <fullName evidence="1">Uncharacterized protein</fullName>
    </submittedName>
</protein>
<keyword evidence="2" id="KW-1185">Reference proteome</keyword>
<dbReference type="Proteomes" id="UP000276133">
    <property type="component" value="Unassembled WGS sequence"/>
</dbReference>
<proteinExistence type="predicted"/>
<reference evidence="1 2" key="1">
    <citation type="journal article" date="2018" name="Sci. Rep.">
        <title>Genomic signatures of local adaptation to the degree of environmental predictability in rotifers.</title>
        <authorList>
            <person name="Franch-Gras L."/>
            <person name="Hahn C."/>
            <person name="Garcia-Roger E.M."/>
            <person name="Carmona M.J."/>
            <person name="Serra M."/>
            <person name="Gomez A."/>
        </authorList>
    </citation>
    <scope>NUCLEOTIDE SEQUENCE [LARGE SCALE GENOMIC DNA]</scope>
    <source>
        <strain evidence="1">HYR1</strain>
    </source>
</reference>
<evidence type="ECO:0000313" key="1">
    <source>
        <dbReference type="EMBL" id="RNA09051.1"/>
    </source>
</evidence>
<comment type="caution">
    <text evidence="1">The sequence shown here is derived from an EMBL/GenBank/DDBJ whole genome shotgun (WGS) entry which is preliminary data.</text>
</comment>
<accession>A0A3M7QDG6</accession>
<sequence length="71" mass="8254">MSTKKPSTCNDMYLSRSHVTDTLSSRLKCLCRSRPKLLTIHSWPGCGSNSEKCRRFLYTKQTSFDMSDWPF</sequence>
<dbReference type="EMBL" id="REGN01006561">
    <property type="protein sequence ID" value="RNA09051.1"/>
    <property type="molecule type" value="Genomic_DNA"/>
</dbReference>
<dbReference type="AlphaFoldDB" id="A0A3M7QDG6"/>
<organism evidence="1 2">
    <name type="scientific">Brachionus plicatilis</name>
    <name type="common">Marine rotifer</name>
    <name type="synonym">Brachionus muelleri</name>
    <dbReference type="NCBI Taxonomy" id="10195"/>
    <lineage>
        <taxon>Eukaryota</taxon>
        <taxon>Metazoa</taxon>
        <taxon>Spiralia</taxon>
        <taxon>Gnathifera</taxon>
        <taxon>Rotifera</taxon>
        <taxon>Eurotatoria</taxon>
        <taxon>Monogononta</taxon>
        <taxon>Pseudotrocha</taxon>
        <taxon>Ploima</taxon>
        <taxon>Brachionidae</taxon>
        <taxon>Brachionus</taxon>
    </lineage>
</organism>
<name>A0A3M7QDG6_BRAPC</name>
<gene>
    <name evidence="1" type="ORF">BpHYR1_039702</name>
</gene>
<evidence type="ECO:0000313" key="2">
    <source>
        <dbReference type="Proteomes" id="UP000276133"/>
    </source>
</evidence>